<protein>
    <submittedName>
        <fullName evidence="6">Two component transcriptional regulator, LuxR family</fullName>
    </submittedName>
</protein>
<evidence type="ECO:0000256" key="2">
    <source>
        <dbReference type="ARBA" id="ARBA00023125"/>
    </source>
</evidence>
<dbReference type="OrthoDB" id="9797341at2"/>
<accession>A0A1G5YEE7</accession>
<dbReference type="PRINTS" id="PR00038">
    <property type="entry name" value="HTHLUXR"/>
</dbReference>
<reference evidence="7" key="1">
    <citation type="submission" date="2016-10" db="EMBL/GenBank/DDBJ databases">
        <authorList>
            <person name="Varghese N."/>
            <person name="Submissions S."/>
        </authorList>
    </citation>
    <scope>NUCLEOTIDE SEQUENCE [LARGE SCALE GENOMIC DNA]</scope>
    <source>
        <strain evidence="7">DSM 22703</strain>
    </source>
</reference>
<gene>
    <name evidence="6" type="ORF">SAMN03080617_02481</name>
</gene>
<evidence type="ECO:0000256" key="1">
    <source>
        <dbReference type="ARBA" id="ARBA00022553"/>
    </source>
</evidence>
<proteinExistence type="predicted"/>
<dbReference type="EMBL" id="FMXE01000016">
    <property type="protein sequence ID" value="SDA80923.1"/>
    <property type="molecule type" value="Genomic_DNA"/>
</dbReference>
<dbReference type="PROSITE" id="PS00622">
    <property type="entry name" value="HTH_LUXR_1"/>
    <property type="match status" value="1"/>
</dbReference>
<dbReference type="SMART" id="SM00421">
    <property type="entry name" value="HTH_LUXR"/>
    <property type="match status" value="1"/>
</dbReference>
<feature type="domain" description="HTH luxR-type" evidence="4">
    <location>
        <begin position="142"/>
        <end position="207"/>
    </location>
</feature>
<dbReference type="Proteomes" id="UP000198756">
    <property type="component" value="Unassembled WGS sequence"/>
</dbReference>
<dbReference type="CDD" id="cd17535">
    <property type="entry name" value="REC_NarL-like"/>
    <property type="match status" value="1"/>
</dbReference>
<dbReference type="GO" id="GO:0003677">
    <property type="term" value="F:DNA binding"/>
    <property type="evidence" value="ECO:0007669"/>
    <property type="project" value="UniProtKB-KW"/>
</dbReference>
<dbReference type="GO" id="GO:0006355">
    <property type="term" value="P:regulation of DNA-templated transcription"/>
    <property type="evidence" value="ECO:0007669"/>
    <property type="project" value="InterPro"/>
</dbReference>
<dbReference type="SMART" id="SM00448">
    <property type="entry name" value="REC"/>
    <property type="match status" value="1"/>
</dbReference>
<evidence type="ECO:0000313" key="7">
    <source>
        <dbReference type="Proteomes" id="UP000198756"/>
    </source>
</evidence>
<dbReference type="InterPro" id="IPR011006">
    <property type="entry name" value="CheY-like_superfamily"/>
</dbReference>
<dbReference type="PANTHER" id="PTHR43214:SF43">
    <property type="entry name" value="TWO-COMPONENT RESPONSE REGULATOR"/>
    <property type="match status" value="1"/>
</dbReference>
<organism evidence="6 7">
    <name type="scientific">Algoriphagus alkaliphilus</name>
    <dbReference type="NCBI Taxonomy" id="279824"/>
    <lineage>
        <taxon>Bacteria</taxon>
        <taxon>Pseudomonadati</taxon>
        <taxon>Bacteroidota</taxon>
        <taxon>Cytophagia</taxon>
        <taxon>Cytophagales</taxon>
        <taxon>Cyclobacteriaceae</taxon>
        <taxon>Algoriphagus</taxon>
    </lineage>
</organism>
<keyword evidence="2" id="KW-0238">DNA-binding</keyword>
<dbReference type="InterPro" id="IPR001789">
    <property type="entry name" value="Sig_transdc_resp-reg_receiver"/>
</dbReference>
<dbReference type="Pfam" id="PF00196">
    <property type="entry name" value="GerE"/>
    <property type="match status" value="1"/>
</dbReference>
<evidence type="ECO:0000259" key="4">
    <source>
        <dbReference type="PROSITE" id="PS50043"/>
    </source>
</evidence>
<dbReference type="SUPFAM" id="SSF52172">
    <property type="entry name" value="CheY-like"/>
    <property type="match status" value="1"/>
</dbReference>
<feature type="domain" description="Response regulatory" evidence="5">
    <location>
        <begin position="3"/>
        <end position="119"/>
    </location>
</feature>
<dbReference type="InterPro" id="IPR058245">
    <property type="entry name" value="NreC/VraR/RcsB-like_REC"/>
</dbReference>
<dbReference type="Pfam" id="PF00072">
    <property type="entry name" value="Response_reg"/>
    <property type="match status" value="1"/>
</dbReference>
<name>A0A1G5YEE7_9BACT</name>
<dbReference type="PANTHER" id="PTHR43214">
    <property type="entry name" value="TWO-COMPONENT RESPONSE REGULATOR"/>
    <property type="match status" value="1"/>
</dbReference>
<dbReference type="GO" id="GO:0000160">
    <property type="term" value="P:phosphorelay signal transduction system"/>
    <property type="evidence" value="ECO:0007669"/>
    <property type="project" value="InterPro"/>
</dbReference>
<dbReference type="InterPro" id="IPR000792">
    <property type="entry name" value="Tscrpt_reg_LuxR_C"/>
</dbReference>
<dbReference type="RefSeq" id="WP_092730398.1">
    <property type="nucleotide sequence ID" value="NZ_FMXE01000016.1"/>
</dbReference>
<keyword evidence="1 3" id="KW-0597">Phosphoprotein</keyword>
<evidence type="ECO:0000256" key="3">
    <source>
        <dbReference type="PROSITE-ProRule" id="PRU00169"/>
    </source>
</evidence>
<dbReference type="CDD" id="cd06170">
    <property type="entry name" value="LuxR_C_like"/>
    <property type="match status" value="1"/>
</dbReference>
<dbReference type="InterPro" id="IPR016032">
    <property type="entry name" value="Sig_transdc_resp-reg_C-effctor"/>
</dbReference>
<dbReference type="Gene3D" id="3.40.50.2300">
    <property type="match status" value="1"/>
</dbReference>
<keyword evidence="7" id="KW-1185">Reference proteome</keyword>
<feature type="modified residue" description="4-aspartylphosphate" evidence="3">
    <location>
        <position position="54"/>
    </location>
</feature>
<dbReference type="STRING" id="279824.SAMN03080617_02481"/>
<dbReference type="AlphaFoldDB" id="A0A1G5YEE7"/>
<evidence type="ECO:0000259" key="5">
    <source>
        <dbReference type="PROSITE" id="PS50110"/>
    </source>
</evidence>
<evidence type="ECO:0000313" key="6">
    <source>
        <dbReference type="EMBL" id="SDA80923.1"/>
    </source>
</evidence>
<sequence>MIRIALADDHKLFAKGLEGLIEEHEGFLVTGLFPNGKELLEFLDKEEVDLVLTDLNMPIVDGFGVLRHCKKHHPELKVVVLSMYDEEKIFKECMQLGADAFILKDADPDELIFTIIEVYEGRYLVDFNRVIQQANLTPFFDAFRERYRLSRRETQILKMISDGMLNREIAEELSLSVQTIETHRKNIHQKLQVTSRVELIKKINEMHL</sequence>
<dbReference type="PROSITE" id="PS50043">
    <property type="entry name" value="HTH_LUXR_2"/>
    <property type="match status" value="1"/>
</dbReference>
<dbReference type="InterPro" id="IPR039420">
    <property type="entry name" value="WalR-like"/>
</dbReference>
<dbReference type="PROSITE" id="PS50110">
    <property type="entry name" value="RESPONSE_REGULATORY"/>
    <property type="match status" value="1"/>
</dbReference>
<dbReference type="SUPFAM" id="SSF46894">
    <property type="entry name" value="C-terminal effector domain of the bipartite response regulators"/>
    <property type="match status" value="1"/>
</dbReference>